<evidence type="ECO:0000256" key="4">
    <source>
        <dbReference type="ARBA" id="ARBA00022692"/>
    </source>
</evidence>
<dbReference type="Pfam" id="PF01899">
    <property type="entry name" value="MNHE"/>
    <property type="match status" value="1"/>
</dbReference>
<accession>A0A1F5AAV7</accession>
<evidence type="ECO:0000256" key="6">
    <source>
        <dbReference type="ARBA" id="ARBA00023136"/>
    </source>
</evidence>
<dbReference type="EMBL" id="MEYH01000049">
    <property type="protein sequence ID" value="OGD15703.1"/>
    <property type="molecule type" value="Genomic_DNA"/>
</dbReference>
<name>A0A1F5AAV7_9BACT</name>
<feature type="transmembrane region" description="Helical" evidence="7">
    <location>
        <begin position="62"/>
        <end position="83"/>
    </location>
</feature>
<evidence type="ECO:0000256" key="5">
    <source>
        <dbReference type="ARBA" id="ARBA00022989"/>
    </source>
</evidence>
<keyword evidence="5 7" id="KW-1133">Transmembrane helix</keyword>
<dbReference type="PANTHER" id="PTHR34584">
    <property type="entry name" value="NA(+)/H(+) ANTIPORTER SUBUNIT E1"/>
    <property type="match status" value="1"/>
</dbReference>
<dbReference type="AlphaFoldDB" id="A0A1F5AAV7"/>
<keyword evidence="6 7" id="KW-0472">Membrane</keyword>
<feature type="transmembrane region" description="Helical" evidence="7">
    <location>
        <begin position="33"/>
        <end position="50"/>
    </location>
</feature>
<dbReference type="GO" id="GO:0005886">
    <property type="term" value="C:plasma membrane"/>
    <property type="evidence" value="ECO:0007669"/>
    <property type="project" value="UniProtKB-SubCell"/>
</dbReference>
<dbReference type="Proteomes" id="UP000177701">
    <property type="component" value="Unassembled WGS sequence"/>
</dbReference>
<comment type="subcellular location">
    <subcellularLocation>
        <location evidence="1">Cell membrane</location>
        <topology evidence="1">Multi-pass membrane protein</topology>
    </subcellularLocation>
</comment>
<dbReference type="PANTHER" id="PTHR34584:SF1">
    <property type="entry name" value="NA(+)_H(+) ANTIPORTER SUBUNIT E1"/>
    <property type="match status" value="1"/>
</dbReference>
<dbReference type="STRING" id="1797291.A2V47_00750"/>
<dbReference type="InterPro" id="IPR002758">
    <property type="entry name" value="Cation_antiport_E"/>
</dbReference>
<dbReference type="PIRSF" id="PIRSF019239">
    <property type="entry name" value="MrpE"/>
    <property type="match status" value="1"/>
</dbReference>
<comment type="similarity">
    <text evidence="2">Belongs to the CPA3 antiporters (TC 2.A.63) subunit E family.</text>
</comment>
<evidence type="ECO:0000256" key="1">
    <source>
        <dbReference type="ARBA" id="ARBA00004651"/>
    </source>
</evidence>
<sequence length="166" mass="19105">MYKKSVRLVLTFFVLMSFWLVLSQNLQPASLLIGALFSLLAALLSFDFFIKPDEGMHSKAIRTIWLLLIYVFILIYEMFLASIDVVYRVITMDINPEVVMIKTDIKSDLGIVLLANSITLTPGTITIDIEGDHLYVHWLYARTTHFGHAAELIKGRFEYWLGRIFI</sequence>
<protein>
    <recommendedName>
        <fullName evidence="10">Cation:proton antiporter</fullName>
    </recommendedName>
</protein>
<evidence type="ECO:0008006" key="10">
    <source>
        <dbReference type="Google" id="ProtNLM"/>
    </source>
</evidence>
<evidence type="ECO:0000313" key="9">
    <source>
        <dbReference type="Proteomes" id="UP000177701"/>
    </source>
</evidence>
<evidence type="ECO:0000313" key="8">
    <source>
        <dbReference type="EMBL" id="OGD15703.1"/>
    </source>
</evidence>
<evidence type="ECO:0000256" key="3">
    <source>
        <dbReference type="ARBA" id="ARBA00022475"/>
    </source>
</evidence>
<evidence type="ECO:0000256" key="2">
    <source>
        <dbReference type="ARBA" id="ARBA00006228"/>
    </source>
</evidence>
<keyword evidence="4 7" id="KW-0812">Transmembrane</keyword>
<evidence type="ECO:0000256" key="7">
    <source>
        <dbReference type="SAM" id="Phobius"/>
    </source>
</evidence>
<organism evidence="8 9">
    <name type="scientific">Candidatus Sediminicultor quintus</name>
    <dbReference type="NCBI Taxonomy" id="1797291"/>
    <lineage>
        <taxon>Bacteria</taxon>
        <taxon>Pseudomonadati</taxon>
        <taxon>Atribacterota</taxon>
        <taxon>Candidatus Phoenicimicrobiia</taxon>
        <taxon>Candidatus Pheonicimicrobiales</taxon>
        <taxon>Candidatus Phoenicimicrobiaceae</taxon>
        <taxon>Candidatus Sediminicultor</taxon>
    </lineage>
</organism>
<gene>
    <name evidence="8" type="ORF">A2V47_00750</name>
</gene>
<keyword evidence="3" id="KW-1003">Cell membrane</keyword>
<proteinExistence type="inferred from homology"/>
<reference evidence="8 9" key="1">
    <citation type="journal article" date="2016" name="Nat. Commun.">
        <title>Thousands of microbial genomes shed light on interconnected biogeochemical processes in an aquifer system.</title>
        <authorList>
            <person name="Anantharaman K."/>
            <person name="Brown C.T."/>
            <person name="Hug L.A."/>
            <person name="Sharon I."/>
            <person name="Castelle C.J."/>
            <person name="Probst A.J."/>
            <person name="Thomas B.C."/>
            <person name="Singh A."/>
            <person name="Wilkins M.J."/>
            <person name="Karaoz U."/>
            <person name="Brodie E.L."/>
            <person name="Williams K.H."/>
            <person name="Hubbard S.S."/>
            <person name="Banfield J.F."/>
        </authorList>
    </citation>
    <scope>NUCLEOTIDE SEQUENCE [LARGE SCALE GENOMIC DNA]</scope>
</reference>
<dbReference type="GO" id="GO:0008324">
    <property type="term" value="F:monoatomic cation transmembrane transporter activity"/>
    <property type="evidence" value="ECO:0007669"/>
    <property type="project" value="InterPro"/>
</dbReference>
<comment type="caution">
    <text evidence="8">The sequence shown here is derived from an EMBL/GenBank/DDBJ whole genome shotgun (WGS) entry which is preliminary data.</text>
</comment>